<reference evidence="10" key="1">
    <citation type="submission" date="2023-07" db="EMBL/GenBank/DDBJ databases">
        <title>Functional and genomic diversity of the sorghum phyllosphere microbiome.</title>
        <authorList>
            <person name="Shade A."/>
        </authorList>
    </citation>
    <scope>NUCLEOTIDE SEQUENCE [LARGE SCALE GENOMIC DNA]</scope>
    <source>
        <strain evidence="10">SORGH_AS_0422</strain>
    </source>
</reference>
<sequence>MKINKFTCLIIGLLAAVTGVKAQETKVPNVAQLTLKEALEVALQNNYDIKLSKNSTAIAKNNVTIGNAGMLPSVAGTFTQSNSIQTTTQTRSDNTVNRINNANNTGTNYGANLNWTIFDGFNMFATYDQFKQQDQLAQTRLRDTIQRTVANIIITYYDLVNQQKQIKALQGVIDISRKQIRYSTDRFNAGAVARLDVYNAQVALNTDTATLISQQQTFKASKVELNRILARNPQTEFNVADTIIVDQKLMLGNIINEAQSQNPTLLLANIEQRLSEINLRQVKSTRYPQIAVNTGYTWSNSKNPAGFARVQNSRGLNYGLTASINIFDGFNQWRRERNAKLQIESSKISIERARTNLEAQIGQLYSAYLSGLELIRVGQANVELARKSLEISLEKYRIGTITPLEIREAQRNYLNATGVFYDAEYQVKAAETTLKQITGNINIQ</sequence>
<comment type="subcellular location">
    <subcellularLocation>
        <location evidence="1">Cell outer membrane</location>
    </subcellularLocation>
</comment>
<dbReference type="SUPFAM" id="SSF56954">
    <property type="entry name" value="Outer membrane efflux proteins (OEP)"/>
    <property type="match status" value="1"/>
</dbReference>
<name>A0ABU3GUT8_9SPHI</name>
<evidence type="ECO:0000256" key="5">
    <source>
        <dbReference type="ARBA" id="ARBA00022692"/>
    </source>
</evidence>
<dbReference type="RefSeq" id="WP_311950051.1">
    <property type="nucleotide sequence ID" value="NZ_JAVLVU010000001.1"/>
</dbReference>
<evidence type="ECO:0000256" key="7">
    <source>
        <dbReference type="ARBA" id="ARBA00023237"/>
    </source>
</evidence>
<dbReference type="InterPro" id="IPR003423">
    <property type="entry name" value="OMP_efflux"/>
</dbReference>
<evidence type="ECO:0000313" key="10">
    <source>
        <dbReference type="Proteomes" id="UP001258315"/>
    </source>
</evidence>
<keyword evidence="5" id="KW-0812">Transmembrane</keyword>
<keyword evidence="8" id="KW-0732">Signal</keyword>
<feature type="signal peptide" evidence="8">
    <location>
        <begin position="1"/>
        <end position="22"/>
    </location>
</feature>
<comment type="similarity">
    <text evidence="2">Belongs to the outer membrane factor (OMF) (TC 1.B.17) family.</text>
</comment>
<proteinExistence type="inferred from homology"/>
<keyword evidence="3" id="KW-0813">Transport</keyword>
<evidence type="ECO:0000256" key="6">
    <source>
        <dbReference type="ARBA" id="ARBA00023136"/>
    </source>
</evidence>
<organism evidence="9 10">
    <name type="scientific">Mucilaginibacter terrae</name>
    <dbReference type="NCBI Taxonomy" id="1955052"/>
    <lineage>
        <taxon>Bacteria</taxon>
        <taxon>Pseudomonadati</taxon>
        <taxon>Bacteroidota</taxon>
        <taxon>Sphingobacteriia</taxon>
        <taxon>Sphingobacteriales</taxon>
        <taxon>Sphingobacteriaceae</taxon>
        <taxon>Mucilaginibacter</taxon>
    </lineage>
</organism>
<dbReference type="PANTHER" id="PTHR30026:SF20">
    <property type="entry name" value="OUTER MEMBRANE PROTEIN TOLC"/>
    <property type="match status" value="1"/>
</dbReference>
<dbReference type="Proteomes" id="UP001258315">
    <property type="component" value="Unassembled WGS sequence"/>
</dbReference>
<accession>A0ABU3GUT8</accession>
<keyword evidence="7" id="KW-0998">Cell outer membrane</keyword>
<evidence type="ECO:0000256" key="8">
    <source>
        <dbReference type="SAM" id="SignalP"/>
    </source>
</evidence>
<evidence type="ECO:0000256" key="4">
    <source>
        <dbReference type="ARBA" id="ARBA00022452"/>
    </source>
</evidence>
<evidence type="ECO:0000313" key="9">
    <source>
        <dbReference type="EMBL" id="MDT3403236.1"/>
    </source>
</evidence>
<comment type="caution">
    <text evidence="9">The sequence shown here is derived from an EMBL/GenBank/DDBJ whole genome shotgun (WGS) entry which is preliminary data.</text>
</comment>
<dbReference type="EMBL" id="JAVLVU010000001">
    <property type="protein sequence ID" value="MDT3403236.1"/>
    <property type="molecule type" value="Genomic_DNA"/>
</dbReference>
<evidence type="ECO:0000256" key="1">
    <source>
        <dbReference type="ARBA" id="ARBA00004442"/>
    </source>
</evidence>
<feature type="chain" id="PRO_5045804028" evidence="8">
    <location>
        <begin position="23"/>
        <end position="444"/>
    </location>
</feature>
<protein>
    <submittedName>
        <fullName evidence="9">Outer membrane protein</fullName>
    </submittedName>
</protein>
<dbReference type="PANTHER" id="PTHR30026">
    <property type="entry name" value="OUTER MEMBRANE PROTEIN TOLC"/>
    <property type="match status" value="1"/>
</dbReference>
<keyword evidence="10" id="KW-1185">Reference proteome</keyword>
<dbReference type="InterPro" id="IPR051906">
    <property type="entry name" value="TolC-like"/>
</dbReference>
<evidence type="ECO:0000256" key="3">
    <source>
        <dbReference type="ARBA" id="ARBA00022448"/>
    </source>
</evidence>
<gene>
    <name evidence="9" type="ORF">QE417_002308</name>
</gene>
<evidence type="ECO:0000256" key="2">
    <source>
        <dbReference type="ARBA" id="ARBA00007613"/>
    </source>
</evidence>
<keyword evidence="4" id="KW-1134">Transmembrane beta strand</keyword>
<dbReference type="Pfam" id="PF02321">
    <property type="entry name" value="OEP"/>
    <property type="match status" value="2"/>
</dbReference>
<dbReference type="Gene3D" id="1.20.1600.10">
    <property type="entry name" value="Outer membrane efflux proteins (OEP)"/>
    <property type="match status" value="1"/>
</dbReference>
<keyword evidence="6" id="KW-0472">Membrane</keyword>